<keyword evidence="10 13" id="KW-0408">Iron</keyword>
<keyword evidence="12 15" id="KW-0472">Membrane</keyword>
<gene>
    <name evidence="16" type="ORF">R5R35_010775</name>
</gene>
<dbReference type="PANTHER" id="PTHR24292:SF54">
    <property type="entry name" value="CYP9F3-RELATED"/>
    <property type="match status" value="1"/>
</dbReference>
<dbReference type="CDD" id="cd11056">
    <property type="entry name" value="CYP6-like"/>
    <property type="match status" value="1"/>
</dbReference>
<dbReference type="Gene3D" id="1.10.630.10">
    <property type="entry name" value="Cytochrome P450"/>
    <property type="match status" value="1"/>
</dbReference>
<comment type="cofactor">
    <cofactor evidence="1 13">
        <name>heme</name>
        <dbReference type="ChEBI" id="CHEBI:30413"/>
    </cofactor>
</comment>
<dbReference type="PROSITE" id="PS00086">
    <property type="entry name" value="CYTOCHROME_P450"/>
    <property type="match status" value="1"/>
</dbReference>
<feature type="transmembrane region" description="Helical" evidence="15">
    <location>
        <begin position="17"/>
        <end position="36"/>
    </location>
</feature>
<dbReference type="InterPro" id="IPR002401">
    <property type="entry name" value="Cyt_P450_E_grp-I"/>
</dbReference>
<evidence type="ECO:0000256" key="9">
    <source>
        <dbReference type="ARBA" id="ARBA00023002"/>
    </source>
</evidence>
<evidence type="ECO:0000256" key="2">
    <source>
        <dbReference type="ARBA" id="ARBA00004174"/>
    </source>
</evidence>
<evidence type="ECO:0000256" key="3">
    <source>
        <dbReference type="ARBA" id="ARBA00004406"/>
    </source>
</evidence>
<evidence type="ECO:0000256" key="7">
    <source>
        <dbReference type="ARBA" id="ARBA00022824"/>
    </source>
</evidence>
<keyword evidence="11 14" id="KW-0503">Monooxygenase</keyword>
<keyword evidence="8" id="KW-0492">Microsome</keyword>
<dbReference type="InterPro" id="IPR017972">
    <property type="entry name" value="Cyt_P450_CS"/>
</dbReference>
<dbReference type="GO" id="GO:0020037">
    <property type="term" value="F:heme binding"/>
    <property type="evidence" value="ECO:0007669"/>
    <property type="project" value="InterPro"/>
</dbReference>
<keyword evidence="6 13" id="KW-0479">Metal-binding</keyword>
<keyword evidence="17" id="KW-1185">Reference proteome</keyword>
<dbReference type="PRINTS" id="PR00385">
    <property type="entry name" value="P450"/>
</dbReference>
<evidence type="ECO:0000256" key="8">
    <source>
        <dbReference type="ARBA" id="ARBA00022848"/>
    </source>
</evidence>
<evidence type="ECO:0000256" key="6">
    <source>
        <dbReference type="ARBA" id="ARBA00022723"/>
    </source>
</evidence>
<accession>A0AAN9VFW3</accession>
<evidence type="ECO:0000256" key="10">
    <source>
        <dbReference type="ARBA" id="ARBA00023004"/>
    </source>
</evidence>
<comment type="similarity">
    <text evidence="4 14">Belongs to the cytochrome P450 family.</text>
</comment>
<organism evidence="16 17">
    <name type="scientific">Gryllus longicercus</name>
    <dbReference type="NCBI Taxonomy" id="2509291"/>
    <lineage>
        <taxon>Eukaryota</taxon>
        <taxon>Metazoa</taxon>
        <taxon>Ecdysozoa</taxon>
        <taxon>Arthropoda</taxon>
        <taxon>Hexapoda</taxon>
        <taxon>Insecta</taxon>
        <taxon>Pterygota</taxon>
        <taxon>Neoptera</taxon>
        <taxon>Polyneoptera</taxon>
        <taxon>Orthoptera</taxon>
        <taxon>Ensifera</taxon>
        <taxon>Gryllidea</taxon>
        <taxon>Grylloidea</taxon>
        <taxon>Gryllidae</taxon>
        <taxon>Gryllinae</taxon>
        <taxon>Gryllus</taxon>
    </lineage>
</organism>
<comment type="caution">
    <text evidence="16">The sequence shown here is derived from an EMBL/GenBank/DDBJ whole genome shotgun (WGS) entry which is preliminary data.</text>
</comment>
<dbReference type="GO" id="GO:0005506">
    <property type="term" value="F:iron ion binding"/>
    <property type="evidence" value="ECO:0007669"/>
    <property type="project" value="InterPro"/>
</dbReference>
<dbReference type="InterPro" id="IPR050476">
    <property type="entry name" value="Insect_CytP450_Detox"/>
</dbReference>
<evidence type="ECO:0000256" key="14">
    <source>
        <dbReference type="RuleBase" id="RU000461"/>
    </source>
</evidence>
<dbReference type="EMBL" id="JAZDUA010000245">
    <property type="protein sequence ID" value="KAK7863033.1"/>
    <property type="molecule type" value="Genomic_DNA"/>
</dbReference>
<evidence type="ECO:0000313" key="16">
    <source>
        <dbReference type="EMBL" id="KAK7863033.1"/>
    </source>
</evidence>
<dbReference type="PRINTS" id="PR00463">
    <property type="entry name" value="EP450I"/>
</dbReference>
<dbReference type="InterPro" id="IPR036396">
    <property type="entry name" value="Cyt_P450_sf"/>
</dbReference>
<keyword evidence="7" id="KW-0256">Endoplasmic reticulum</keyword>
<dbReference type="SUPFAM" id="SSF48264">
    <property type="entry name" value="Cytochrome P450"/>
    <property type="match status" value="1"/>
</dbReference>
<dbReference type="AlphaFoldDB" id="A0AAN9VFW3"/>
<dbReference type="Pfam" id="PF00067">
    <property type="entry name" value="p450"/>
    <property type="match status" value="1"/>
</dbReference>
<keyword evidence="9 14" id="KW-0560">Oxidoreductase</keyword>
<dbReference type="Proteomes" id="UP001378592">
    <property type="component" value="Unassembled WGS sequence"/>
</dbReference>
<evidence type="ECO:0000256" key="1">
    <source>
        <dbReference type="ARBA" id="ARBA00001971"/>
    </source>
</evidence>
<keyword evidence="5 13" id="KW-0349">Heme</keyword>
<evidence type="ECO:0000256" key="12">
    <source>
        <dbReference type="ARBA" id="ARBA00023136"/>
    </source>
</evidence>
<dbReference type="FunFam" id="1.10.630.10:FF:000042">
    <property type="entry name" value="Cytochrome P450"/>
    <property type="match status" value="1"/>
</dbReference>
<dbReference type="GO" id="GO:0004497">
    <property type="term" value="F:monooxygenase activity"/>
    <property type="evidence" value="ECO:0007669"/>
    <property type="project" value="UniProtKB-KW"/>
</dbReference>
<reference evidence="16 17" key="1">
    <citation type="submission" date="2024-03" db="EMBL/GenBank/DDBJ databases">
        <title>The genome assembly and annotation of the cricket Gryllus longicercus Weissman &amp; Gray.</title>
        <authorList>
            <person name="Szrajer S."/>
            <person name="Gray D."/>
            <person name="Ylla G."/>
        </authorList>
    </citation>
    <scope>NUCLEOTIDE SEQUENCE [LARGE SCALE GENOMIC DNA]</scope>
    <source>
        <strain evidence="16">DAG 2021-001</strain>
        <tissue evidence="16">Whole body minus gut</tissue>
    </source>
</reference>
<proteinExistence type="inferred from homology"/>
<dbReference type="GO" id="GO:0016705">
    <property type="term" value="F:oxidoreductase activity, acting on paired donors, with incorporation or reduction of molecular oxygen"/>
    <property type="evidence" value="ECO:0007669"/>
    <property type="project" value="InterPro"/>
</dbReference>
<evidence type="ECO:0000256" key="13">
    <source>
        <dbReference type="PIRSR" id="PIRSR602401-1"/>
    </source>
</evidence>
<evidence type="ECO:0008006" key="18">
    <source>
        <dbReference type="Google" id="ProtNLM"/>
    </source>
</evidence>
<protein>
    <recommendedName>
        <fullName evidence="18">Cytochrome P450</fullName>
    </recommendedName>
</protein>
<feature type="binding site" description="axial binding residue" evidence="13">
    <location>
        <position position="481"/>
    </location>
    <ligand>
        <name>heme</name>
        <dbReference type="ChEBI" id="CHEBI:30413"/>
    </ligand>
    <ligandPart>
        <name>Fe</name>
        <dbReference type="ChEBI" id="CHEBI:18248"/>
    </ligandPart>
</feature>
<dbReference type="GO" id="GO:0005789">
    <property type="term" value="C:endoplasmic reticulum membrane"/>
    <property type="evidence" value="ECO:0007669"/>
    <property type="project" value="UniProtKB-SubCell"/>
</dbReference>
<evidence type="ECO:0000256" key="5">
    <source>
        <dbReference type="ARBA" id="ARBA00022617"/>
    </source>
</evidence>
<evidence type="ECO:0000256" key="15">
    <source>
        <dbReference type="SAM" id="Phobius"/>
    </source>
</evidence>
<dbReference type="PANTHER" id="PTHR24292">
    <property type="entry name" value="CYTOCHROME P450"/>
    <property type="match status" value="1"/>
</dbReference>
<keyword evidence="15" id="KW-0812">Transmembrane</keyword>
<dbReference type="InterPro" id="IPR001128">
    <property type="entry name" value="Cyt_P450"/>
</dbReference>
<sequence>MWRYVTEVLSRPTLGDWALVVSGILLVLYIVGTWNYDYFRKQGIPSTSPKVPFVGDMVSAFLGLRPFADVIKEQYKMAEGHGIYGMFQLTQPSFIVRDPEILKVIMVKEFDKFMNHQTVQSEKTDPVFGKNLFNIKDQVWRDMRATLSPAFTTSKIKGMFPLISECGEQMVRHLRQKYADSKEGALKEPLPTDMKDLFSRMANDVIASAAFGVSCDSLEQPQNEFYRWGKIMTTFSKLRTLIFLGYILFPRLMQSLKLRVLDANATNFFDSLVHSTIKERQQKGIFRPDMLQLLMQAREGQLKAEKEDAAEAEEVGARKTILSDEDLSAQAMVFFFAGFETVSIAICLTAHLLSHHEDVQNRLYAEVAEMMEETGGKPTYESLQGMKYLDAVLNETLRLYPPAVGTDRVCQEDVLLPAGARSGPTLVRKGTPISIPITGLHYDPEFWTDPEKFDPERFSDENKHNIKPFTYMPFGVGPRVCIGQRFALVEVKLALVHLLANFELHPCSKTKHPLEFEASFNFSVKGGFWCGIKPRET</sequence>
<comment type="subcellular location">
    <subcellularLocation>
        <location evidence="3">Endoplasmic reticulum membrane</location>
        <topology evidence="3">Peripheral membrane protein</topology>
    </subcellularLocation>
    <subcellularLocation>
        <location evidence="2">Microsome membrane</location>
        <topology evidence="2">Peripheral membrane protein</topology>
    </subcellularLocation>
</comment>
<evidence type="ECO:0000256" key="11">
    <source>
        <dbReference type="ARBA" id="ARBA00023033"/>
    </source>
</evidence>
<name>A0AAN9VFW3_9ORTH</name>
<evidence type="ECO:0000313" key="17">
    <source>
        <dbReference type="Proteomes" id="UP001378592"/>
    </source>
</evidence>
<keyword evidence="15" id="KW-1133">Transmembrane helix</keyword>
<evidence type="ECO:0000256" key="4">
    <source>
        <dbReference type="ARBA" id="ARBA00010617"/>
    </source>
</evidence>